<keyword evidence="3" id="KW-0146">Chitin degradation</keyword>
<dbReference type="SUPFAM" id="SSF54556">
    <property type="entry name" value="Chitinase insertion domain"/>
    <property type="match status" value="1"/>
</dbReference>
<dbReference type="Gene3D" id="3.20.20.80">
    <property type="entry name" value="Glycosidases"/>
    <property type="match status" value="2"/>
</dbReference>
<dbReference type="OrthoDB" id="9812811at2"/>
<dbReference type="CDD" id="cd06543">
    <property type="entry name" value="GH18_PF-ChiA-like"/>
    <property type="match status" value="1"/>
</dbReference>
<dbReference type="CDD" id="cd20174">
    <property type="entry name" value="GH18_LinChi78-like_UFR"/>
    <property type="match status" value="1"/>
</dbReference>
<dbReference type="PROSITE" id="PS51910">
    <property type="entry name" value="GH18_2"/>
    <property type="match status" value="2"/>
</dbReference>
<dbReference type="InterPro" id="IPR050314">
    <property type="entry name" value="Glycosyl_Hydrlase_18"/>
</dbReference>
<dbReference type="Pfam" id="PF16403">
    <property type="entry name" value="Bact_surface_Ig-like"/>
    <property type="match status" value="2"/>
</dbReference>
<accession>A0A1I0YT93</accession>
<dbReference type="PANTHER" id="PTHR11177:SF317">
    <property type="entry name" value="CHITINASE 12-RELATED"/>
    <property type="match status" value="1"/>
</dbReference>
<keyword evidence="5" id="KW-0732">Signal</keyword>
<dbReference type="Pfam" id="PF00704">
    <property type="entry name" value="Glyco_hydro_18"/>
    <property type="match status" value="1"/>
</dbReference>
<proteinExistence type="predicted"/>
<dbReference type="InterPro" id="IPR011583">
    <property type="entry name" value="Chitinase_II/V-like_cat"/>
</dbReference>
<keyword evidence="8" id="KW-1185">Reference proteome</keyword>
<dbReference type="EMBL" id="FOKI01000015">
    <property type="protein sequence ID" value="SFB16609.1"/>
    <property type="molecule type" value="Genomic_DNA"/>
</dbReference>
<dbReference type="AlphaFoldDB" id="A0A1I0YT93"/>
<dbReference type="PANTHER" id="PTHR11177">
    <property type="entry name" value="CHITINASE"/>
    <property type="match status" value="1"/>
</dbReference>
<evidence type="ECO:0000256" key="1">
    <source>
        <dbReference type="ARBA" id="ARBA00000822"/>
    </source>
</evidence>
<dbReference type="Gene3D" id="2.60.40.10">
    <property type="entry name" value="Immunoglobulins"/>
    <property type="match status" value="2"/>
</dbReference>
<evidence type="ECO:0000259" key="6">
    <source>
        <dbReference type="PROSITE" id="PS51910"/>
    </source>
</evidence>
<evidence type="ECO:0000256" key="2">
    <source>
        <dbReference type="ARBA" id="ARBA00012729"/>
    </source>
</evidence>
<dbReference type="EC" id="3.2.1.14" evidence="2"/>
<evidence type="ECO:0000313" key="7">
    <source>
        <dbReference type="EMBL" id="SFB16609.1"/>
    </source>
</evidence>
<feature type="chain" id="PRO_5039518445" description="chitinase" evidence="5">
    <location>
        <begin position="36"/>
        <end position="1241"/>
    </location>
</feature>
<evidence type="ECO:0000256" key="4">
    <source>
        <dbReference type="SAM" id="MobiDB-lite"/>
    </source>
</evidence>
<organism evidence="7 8">
    <name type="scientific">Clostridium frigidicarnis</name>
    <dbReference type="NCBI Taxonomy" id="84698"/>
    <lineage>
        <taxon>Bacteria</taxon>
        <taxon>Bacillati</taxon>
        <taxon>Bacillota</taxon>
        <taxon>Clostridia</taxon>
        <taxon>Eubacteriales</taxon>
        <taxon>Clostridiaceae</taxon>
        <taxon>Clostridium</taxon>
    </lineage>
</organism>
<dbReference type="CDD" id="cd06548">
    <property type="entry name" value="GH18_chitinase"/>
    <property type="match status" value="1"/>
</dbReference>
<reference evidence="7 8" key="1">
    <citation type="submission" date="2016-10" db="EMBL/GenBank/DDBJ databases">
        <authorList>
            <person name="de Groot N.N."/>
        </authorList>
    </citation>
    <scope>NUCLEOTIDE SEQUENCE [LARGE SCALE GENOMIC DNA]</scope>
    <source>
        <strain evidence="7 8">DSM 12271</strain>
    </source>
</reference>
<dbReference type="InterPro" id="IPR017853">
    <property type="entry name" value="GH"/>
</dbReference>
<feature type="signal peptide" evidence="5">
    <location>
        <begin position="1"/>
        <end position="35"/>
    </location>
</feature>
<dbReference type="InterPro" id="IPR001223">
    <property type="entry name" value="Glyco_hydro18_cat"/>
</dbReference>
<dbReference type="GO" id="GO:0008061">
    <property type="term" value="F:chitin binding"/>
    <property type="evidence" value="ECO:0007669"/>
    <property type="project" value="InterPro"/>
</dbReference>
<sequence length="1241" mass="135661">MAKRAFKKMKKSVANCVVASMLLGAVVPVAPFVNASAMENSKSMKRNVMYYGDWSIWGGQDNFYPKDIPADQLTHLNFAFLDFDSNGNLIFTDKGAAVESPVGEEGVQWGASNAGVLSALQELRAKNPNLKIGVSLGGWSKSGDFSVVARDSAKRKNLVDNVLKFIKYTNMDFVDIDWEYPCSVREPDLVDNQRDEGTLNSIPEDKENYIKLLKDLRNGIDKQGVELERPYELSVALPASKAQLDKGIDIKSLFDIVDFANIMTYDMNGAWNTTSGHQTGLYTNPNDPNKGAGLSVDESVNYLKSKGAEANKIVVGAAYYTRGWEKVVGGSDPKNPGLFGQAQVITKDSDQTPTSGAKNEAPLTMGDGGRSGGVWSYRSLNGLKSQYPGVKEYWDDSAKAPYLYDPNSGALFTYDNVKSVGEKAKYVNDNELGGMIGWMAGQDAPTNNGSKRDELTKATKQGLFGENKLPEYEIKYSKLNVTATVKTYKESWGNSGGYEITIKNNETPNESNDVLKSVETSAESLKLPKFYIKNDGEQLSGDYTAGKVTNEDGYTVVDLKSVWEGKEIKQGQSYTFKLKANKAPENIDNIKNIELVQRLTEAGNEMARQTIFGDDKITPTNTAPVLSGVTDKTVELGDEFDALEGITATDKEDGILTNNIKVTGEVNTDAAGKYNLTYKVQDKQGLEATKERIITVKEKEESDLNFGVGQGIEWPKQVNAPFTDMVSWITNPDYSNNGCVNLTRISQDTGVKYFNLGFIQTLSGDIKDGKLQWGWGGYSVLNEENNTNDQYQGIKKSIRELRENGGDVAISFGGANGVTLWEATQDVEVLANTYMELVKGYGLTNINLDIEGAAQDKTKNIANAKAVKKVQDATGVKVVLTVPVLPSGLTYDQINLLDAYLSQGVDLEVVNLMTMCYGQGTLQPGENYGTASLRAVDSSKDQLKDCYKRFASKDLTDEEAYGKLGTTPSIGYESTDHPVFTTEWAKLVVDHAIDRKIGMTSFWSMNRDAKLDDNSGIPSQYAFTNIFRSFGSGGGVTPPNENSAPVLNGVSNKTITVGDSFNALDGVSAIDREDGDLTKSIKVSGEVNNKVSGTYKLVYSVTDSKGLTTTKERTVTVKEIVIDELPEWSREYAQSKGYLPGTKVRHKGKIWQQVSGSASWWAEPGSSGATEWKAIGDDPNYVETIEEWSDSHQSSLGYTPGVKVTHKGNTYLQTGGSSGNETVWWGEPGTSSGNSYWKLIK</sequence>
<dbReference type="InterPro" id="IPR013783">
    <property type="entry name" value="Ig-like_fold"/>
</dbReference>
<evidence type="ECO:0000313" key="8">
    <source>
        <dbReference type="Proteomes" id="UP000198619"/>
    </source>
</evidence>
<dbReference type="InterPro" id="IPR029070">
    <property type="entry name" value="Chitinase_insertion_sf"/>
</dbReference>
<dbReference type="RefSeq" id="WP_090041273.1">
    <property type="nucleotide sequence ID" value="NZ_FOKI01000015.1"/>
</dbReference>
<feature type="compositionally biased region" description="Polar residues" evidence="4">
    <location>
        <begin position="348"/>
        <end position="357"/>
    </location>
</feature>
<feature type="region of interest" description="Disordered" evidence="4">
    <location>
        <begin position="348"/>
        <end position="368"/>
    </location>
</feature>
<keyword evidence="3" id="KW-0624">Polysaccharide degradation</keyword>
<dbReference type="Gene3D" id="3.10.50.10">
    <property type="match status" value="1"/>
</dbReference>
<evidence type="ECO:0000256" key="5">
    <source>
        <dbReference type="SAM" id="SignalP"/>
    </source>
</evidence>
<dbReference type="GO" id="GO:0005975">
    <property type="term" value="P:carbohydrate metabolic process"/>
    <property type="evidence" value="ECO:0007669"/>
    <property type="project" value="InterPro"/>
</dbReference>
<feature type="domain" description="GH18" evidence="6">
    <location>
        <begin position="723"/>
        <end position="1030"/>
    </location>
</feature>
<feature type="domain" description="GH18" evidence="6">
    <location>
        <begin position="45"/>
        <end position="466"/>
    </location>
</feature>
<dbReference type="GO" id="GO:0006032">
    <property type="term" value="P:chitin catabolic process"/>
    <property type="evidence" value="ECO:0007669"/>
    <property type="project" value="UniProtKB-KW"/>
</dbReference>
<gene>
    <name evidence="7" type="ORF">SAMN04488528_101516</name>
</gene>
<evidence type="ECO:0000256" key="3">
    <source>
        <dbReference type="ARBA" id="ARBA00023024"/>
    </source>
</evidence>
<dbReference type="Proteomes" id="UP000198619">
    <property type="component" value="Unassembled WGS sequence"/>
</dbReference>
<dbReference type="STRING" id="84698.SAMN04488528_101516"/>
<dbReference type="SMART" id="SM00636">
    <property type="entry name" value="Glyco_18"/>
    <property type="match status" value="1"/>
</dbReference>
<dbReference type="GO" id="GO:0008843">
    <property type="term" value="F:endochitinase activity"/>
    <property type="evidence" value="ECO:0007669"/>
    <property type="project" value="UniProtKB-EC"/>
</dbReference>
<dbReference type="InterPro" id="IPR032179">
    <property type="entry name" value="Cry22Aa_Ig-like"/>
</dbReference>
<protein>
    <recommendedName>
        <fullName evidence="2">chitinase</fullName>
        <ecNumber evidence="2">3.2.1.14</ecNumber>
    </recommendedName>
</protein>
<keyword evidence="3" id="KW-0119">Carbohydrate metabolism</keyword>
<dbReference type="SUPFAM" id="SSF51445">
    <property type="entry name" value="(Trans)glycosidases"/>
    <property type="match status" value="2"/>
</dbReference>
<comment type="catalytic activity">
    <reaction evidence="1">
        <text>Random endo-hydrolysis of N-acetyl-beta-D-glucosaminide (1-&gt;4)-beta-linkages in chitin and chitodextrins.</text>
        <dbReference type="EC" id="3.2.1.14"/>
    </reaction>
</comment>
<name>A0A1I0YT93_9CLOT</name>